<feature type="region of interest" description="Disordered" evidence="1">
    <location>
        <begin position="119"/>
        <end position="153"/>
    </location>
</feature>
<feature type="compositionally biased region" description="Polar residues" evidence="1">
    <location>
        <begin position="123"/>
        <end position="134"/>
    </location>
</feature>
<reference evidence="3 5" key="3">
    <citation type="submission" date="2019-06" db="EMBL/GenBank/DDBJ databases">
        <authorList>
            <person name="Bower L."/>
            <person name="Leinonen R."/>
        </authorList>
    </citation>
    <scope>NUCLEOTIDE SEQUENCE [LARGE SCALE GENOMIC DNA]</scope>
</reference>
<sequence>MQVQFQTVLFNSEDFRFAVVLDETLVLVTAKGEIELEFDSSDEALEGQRELGRLLDAAGAKDKNATSIVKDVVNTVSELFSNLGTVKSKVYGKVQETSETVNSNLEDILRKLDSAIKAEETKQPTTQARNTSTADAEDIFGRNRQSSSRNVADANSVISTLSDTELKTVINSKVEHLLLTNTQVQGLVAQLRRFHDEDEVQEVISSHKEMVFNVSRANDDLTVNEVIAQLLR</sequence>
<proteinExistence type="predicted"/>
<evidence type="ECO:0000313" key="2">
    <source>
        <dbReference type="EMBL" id="SOK58757.1"/>
    </source>
</evidence>
<gene>
    <name evidence="2" type="primary">g480</name>
</gene>
<reference evidence="2" key="1">
    <citation type="submission" date="2017-10" db="EMBL/GenBank/DDBJ databases">
        <authorList>
            <person name="Banno H."/>
            <person name="Chua N.-H."/>
        </authorList>
    </citation>
    <scope>NUCLEOTIDE SEQUENCE [LARGE SCALE GENOMIC DNA]</scope>
</reference>
<dbReference type="RefSeq" id="YP_009624090.1">
    <property type="nucleotide sequence ID" value="NC_042116.1"/>
</dbReference>
<organism evidence="2 4">
    <name type="scientific">Yersinia phage fHe-Yen9-04</name>
    <dbReference type="NCBI Taxonomy" id="2052742"/>
    <lineage>
        <taxon>Viruses</taxon>
        <taxon>Duplodnaviria</taxon>
        <taxon>Heunggongvirae</taxon>
        <taxon>Uroviricota</taxon>
        <taxon>Caudoviricetes</taxon>
        <taxon>Eneladusvirus</taxon>
        <taxon>Eneladusvirus Yen904</taxon>
    </lineage>
</organism>
<dbReference type="GeneID" id="40100982"/>
<evidence type="ECO:0000313" key="4">
    <source>
        <dbReference type="Proteomes" id="UP000240931"/>
    </source>
</evidence>
<evidence type="ECO:0000313" key="5">
    <source>
        <dbReference type="Proteomes" id="UP000317227"/>
    </source>
</evidence>
<reference evidence="4" key="2">
    <citation type="submission" date="2017-10" db="EMBL/GenBank/DDBJ databases">
        <authorList>
            <person name="Skurnik M."/>
        </authorList>
    </citation>
    <scope>NUCLEOTIDE SEQUENCE [LARGE SCALE GENOMIC DNA]</scope>
</reference>
<dbReference type="Proteomes" id="UP000317227">
    <property type="component" value="Segment"/>
</dbReference>
<dbReference type="EMBL" id="LR596615">
    <property type="protein sequence ID" value="VUE36526.1"/>
    <property type="molecule type" value="Genomic_DNA"/>
</dbReference>
<dbReference type="Proteomes" id="UP000240931">
    <property type="component" value="Segment"/>
</dbReference>
<accession>A0A2C9CY29</accession>
<dbReference type="KEGG" id="vg:40100982"/>
<evidence type="ECO:0000256" key="1">
    <source>
        <dbReference type="SAM" id="MobiDB-lite"/>
    </source>
</evidence>
<dbReference type="EMBL" id="LT960551">
    <property type="protein sequence ID" value="SOK58757.1"/>
    <property type="molecule type" value="Genomic_DNA"/>
</dbReference>
<dbReference type="OrthoDB" id="22189at10239"/>
<evidence type="ECO:0000313" key="3">
    <source>
        <dbReference type="EMBL" id="VUE36526.1"/>
    </source>
</evidence>
<protein>
    <submittedName>
        <fullName evidence="2">Uncharacterized protein</fullName>
    </submittedName>
</protein>
<keyword evidence="4" id="KW-1185">Reference proteome</keyword>
<name>A0A2C9CY29_9CAUD</name>